<dbReference type="Pfam" id="PF13520">
    <property type="entry name" value="AA_permease_2"/>
    <property type="match status" value="1"/>
</dbReference>
<dbReference type="InterPro" id="IPR002293">
    <property type="entry name" value="AA/rel_permease1"/>
</dbReference>
<dbReference type="InterPro" id="IPR003594">
    <property type="entry name" value="HATPase_dom"/>
</dbReference>
<feature type="transmembrane region" description="Helical" evidence="8">
    <location>
        <begin position="526"/>
        <end position="545"/>
    </location>
</feature>
<gene>
    <name evidence="10" type="ORF">SAMN05216587_102200</name>
</gene>
<evidence type="ECO:0000256" key="7">
    <source>
        <dbReference type="ARBA" id="ARBA00023136"/>
    </source>
</evidence>
<dbReference type="GO" id="GO:0016301">
    <property type="term" value="F:kinase activity"/>
    <property type="evidence" value="ECO:0007669"/>
    <property type="project" value="UniProtKB-KW"/>
</dbReference>
<dbReference type="InterPro" id="IPR050367">
    <property type="entry name" value="APC_superfamily"/>
</dbReference>
<dbReference type="Proteomes" id="UP000183843">
    <property type="component" value="Unassembled WGS sequence"/>
</dbReference>
<feature type="transmembrane region" description="Helical" evidence="8">
    <location>
        <begin position="52"/>
        <end position="73"/>
    </location>
</feature>
<dbReference type="InterPro" id="IPR036890">
    <property type="entry name" value="HATPase_C_sf"/>
</dbReference>
<dbReference type="RefSeq" id="WP_074813448.1">
    <property type="nucleotide sequence ID" value="NZ_FOJX01000002.1"/>
</dbReference>
<evidence type="ECO:0000256" key="8">
    <source>
        <dbReference type="SAM" id="Phobius"/>
    </source>
</evidence>
<protein>
    <submittedName>
        <fullName evidence="10">Amino acid transporter</fullName>
    </submittedName>
</protein>
<feature type="transmembrane region" description="Helical" evidence="8">
    <location>
        <begin position="145"/>
        <end position="167"/>
    </location>
</feature>
<evidence type="ECO:0000256" key="3">
    <source>
        <dbReference type="ARBA" id="ARBA00022692"/>
    </source>
</evidence>
<dbReference type="PROSITE" id="PS50109">
    <property type="entry name" value="HIS_KIN"/>
    <property type="match status" value="1"/>
</dbReference>
<dbReference type="GO" id="GO:0022857">
    <property type="term" value="F:transmembrane transporter activity"/>
    <property type="evidence" value="ECO:0007669"/>
    <property type="project" value="InterPro"/>
</dbReference>
<accession>A0A1I0W657</accession>
<name>A0A1I0W657_SELRU</name>
<feature type="transmembrane region" description="Helical" evidence="8">
    <location>
        <begin position="362"/>
        <end position="384"/>
    </location>
</feature>
<keyword evidence="3 8" id="KW-0812">Transmembrane</keyword>
<evidence type="ECO:0000256" key="2">
    <source>
        <dbReference type="ARBA" id="ARBA00022475"/>
    </source>
</evidence>
<feature type="transmembrane region" description="Helical" evidence="8">
    <location>
        <begin position="174"/>
        <end position="194"/>
    </location>
</feature>
<dbReference type="GO" id="GO:0000160">
    <property type="term" value="P:phosphorelay signal transduction system"/>
    <property type="evidence" value="ECO:0007669"/>
    <property type="project" value="UniProtKB-KW"/>
</dbReference>
<feature type="transmembrane region" description="Helical" evidence="8">
    <location>
        <begin position="419"/>
        <end position="442"/>
    </location>
</feature>
<feature type="transmembrane region" description="Helical" evidence="8">
    <location>
        <begin position="306"/>
        <end position="330"/>
    </location>
</feature>
<evidence type="ECO:0000256" key="6">
    <source>
        <dbReference type="ARBA" id="ARBA00023012"/>
    </source>
</evidence>
<keyword evidence="2" id="KW-1003">Cell membrane</keyword>
<evidence type="ECO:0000256" key="4">
    <source>
        <dbReference type="ARBA" id="ARBA00022777"/>
    </source>
</evidence>
<feature type="transmembrane region" description="Helical" evidence="8">
    <location>
        <begin position="247"/>
        <end position="273"/>
    </location>
</feature>
<feature type="transmembrane region" description="Helical" evidence="8">
    <location>
        <begin position="390"/>
        <end position="407"/>
    </location>
</feature>
<keyword evidence="6" id="KW-0902">Two-component regulatory system</keyword>
<feature type="transmembrane region" description="Helical" evidence="8">
    <location>
        <begin position="448"/>
        <end position="467"/>
    </location>
</feature>
<proteinExistence type="predicted"/>
<keyword evidence="5 8" id="KW-1133">Transmembrane helix</keyword>
<dbReference type="Gene3D" id="1.20.1740.10">
    <property type="entry name" value="Amino acid/polyamine transporter I"/>
    <property type="match status" value="1"/>
</dbReference>
<dbReference type="EMBL" id="FOJX01000002">
    <property type="protein sequence ID" value="SFA84034.1"/>
    <property type="molecule type" value="Genomic_DNA"/>
</dbReference>
<comment type="subcellular location">
    <subcellularLocation>
        <location evidence="1">Cell membrane</location>
        <topology evidence="1">Multi-pass membrane protein</topology>
    </subcellularLocation>
</comment>
<dbReference type="PANTHER" id="PTHR42770">
    <property type="entry name" value="AMINO ACID TRANSPORTER-RELATED"/>
    <property type="match status" value="1"/>
</dbReference>
<feature type="transmembrane region" description="Helical" evidence="8">
    <location>
        <begin position="214"/>
        <end position="235"/>
    </location>
</feature>
<dbReference type="SUPFAM" id="SSF55874">
    <property type="entry name" value="ATPase domain of HSP90 chaperone/DNA topoisomerase II/histidine kinase"/>
    <property type="match status" value="1"/>
</dbReference>
<evidence type="ECO:0000313" key="10">
    <source>
        <dbReference type="EMBL" id="SFA84034.1"/>
    </source>
</evidence>
<feature type="domain" description="Histidine kinase" evidence="9">
    <location>
        <begin position="572"/>
        <end position="816"/>
    </location>
</feature>
<dbReference type="Gene3D" id="3.30.565.10">
    <property type="entry name" value="Histidine kinase-like ATPase, C-terminal domain"/>
    <property type="match status" value="1"/>
</dbReference>
<dbReference type="Pfam" id="PF02518">
    <property type="entry name" value="HATPase_c"/>
    <property type="match status" value="1"/>
</dbReference>
<dbReference type="PROSITE" id="PS51257">
    <property type="entry name" value="PROKAR_LIPOPROTEIN"/>
    <property type="match status" value="1"/>
</dbReference>
<organism evidence="10 11">
    <name type="scientific">Selenomonas ruminantium</name>
    <dbReference type="NCBI Taxonomy" id="971"/>
    <lineage>
        <taxon>Bacteria</taxon>
        <taxon>Bacillati</taxon>
        <taxon>Bacillota</taxon>
        <taxon>Negativicutes</taxon>
        <taxon>Selenomonadales</taxon>
        <taxon>Selenomonadaceae</taxon>
        <taxon>Selenomonas</taxon>
    </lineage>
</organism>
<feature type="transmembrane region" description="Helical" evidence="8">
    <location>
        <begin position="98"/>
        <end position="117"/>
    </location>
</feature>
<evidence type="ECO:0000259" key="9">
    <source>
        <dbReference type="PROSITE" id="PS50109"/>
    </source>
</evidence>
<dbReference type="PANTHER" id="PTHR42770:SF7">
    <property type="entry name" value="MEMBRANE PROTEIN"/>
    <property type="match status" value="1"/>
</dbReference>
<keyword evidence="7 8" id="KW-0472">Membrane</keyword>
<evidence type="ECO:0000313" key="11">
    <source>
        <dbReference type="Proteomes" id="UP000183843"/>
    </source>
</evidence>
<reference evidence="10 11" key="1">
    <citation type="submission" date="2016-10" db="EMBL/GenBank/DDBJ databases">
        <authorList>
            <person name="de Groot N.N."/>
        </authorList>
    </citation>
    <scope>NUCLEOTIDE SEQUENCE [LARGE SCALE GENOMIC DNA]</scope>
    <source>
        <strain evidence="10 11">L14</strain>
    </source>
</reference>
<evidence type="ECO:0000256" key="5">
    <source>
        <dbReference type="ARBA" id="ARBA00022989"/>
    </source>
</evidence>
<evidence type="ECO:0000256" key="1">
    <source>
        <dbReference type="ARBA" id="ARBA00004651"/>
    </source>
</evidence>
<keyword evidence="4" id="KW-0808">Transferase</keyword>
<feature type="transmembrane region" description="Helical" evidence="8">
    <location>
        <begin position="479"/>
        <end position="498"/>
    </location>
</feature>
<dbReference type="GO" id="GO:0005886">
    <property type="term" value="C:plasma membrane"/>
    <property type="evidence" value="ECO:0007669"/>
    <property type="project" value="UniProtKB-SubCell"/>
</dbReference>
<keyword evidence="4" id="KW-0418">Kinase</keyword>
<dbReference type="InterPro" id="IPR005467">
    <property type="entry name" value="His_kinase_dom"/>
</dbReference>
<dbReference type="SMART" id="SM00387">
    <property type="entry name" value="HATPase_c"/>
    <property type="match status" value="1"/>
</dbReference>
<feature type="transmembrane region" description="Helical" evidence="8">
    <location>
        <begin position="22"/>
        <end position="46"/>
    </location>
</feature>
<sequence>MNASVSKSGSGGRAAANLLSPLNVWGLSLGCAVGWGAFMVPANIFIPTAGPLGTILAMALSTGLLLVIAYNFCQLAEKYHDDGGIVAYTRNILGSDHAFLAAWILLIAYMSILWGNATANVLLARYLLGDIFEWGYLYTIADFDIYFGEVSATWAVFLFFGLLACYGGSLNKHLNTILAVVFLLTVVILFTALFKQTGTDVFYPLFQSYTSPTAQILSMCMLAPWMFFGFEAVTHACNDFNFPSRKLFPIVIAAVLAGGLIYILLAAMSIMAIPAEFSSWTEYMAQRPGLDGLAGLPVFHSVYSVFGIQGLAFLCLSIASAIITSLLGLYRTIGFLLQYMGRQEVLPVWFSRGAADETPRNAIIFVMLLSLLIPFLGRVSIVWFCDVTTVVGSVAYGYASLCAYKTACTEDRPLAKKLGLLGVAISVIFFFCPLLPGLLLGGSMETESYLMLAIWSLVGFAYYWYTFKTDKRNRFGHSTSMCIMILFLNFFASSIWLWQIMKKQLQQAANGSINITHDNIAMDSTIQMVMILLILLLMADIFITIKRRERQIAQRRHQQSEINIARNTFLSNISHDLNIPMEAAQVSIHQSLENCAICATCPEENCPRRIPDRLNTCLWQLDAHTQHLGTLIGSMISQKGITTEDVKAGSAKVHQLLRHTKSMDWRHVLQHAKDLFTMQMQEKNIFFDAYPIELPHPRVIGDEQRLERLLINLISNACEYTPAGGGVMVTLIETGAAAERATYELHVNDTGTNIPPVIISHMAEPEPFDDEAVDLSGLCIAKGLVQIMGGTLKINTLPGQGAGKDIIITLTMPLAPEPLTEQP</sequence>
<dbReference type="AlphaFoldDB" id="A0A1I0W657"/>